<dbReference type="Proteomes" id="UP000606172">
    <property type="component" value="Unassembled WGS sequence"/>
</dbReference>
<accession>A0A919REL4</accession>
<dbReference type="GO" id="GO:0003723">
    <property type="term" value="F:RNA binding"/>
    <property type="evidence" value="ECO:0007669"/>
    <property type="project" value="UniProtKB-KW"/>
</dbReference>
<reference evidence="2" key="1">
    <citation type="submission" date="2021-01" db="EMBL/GenBank/DDBJ databases">
        <title>Whole genome shotgun sequence of Sinosporangium siamense NBRC 109515.</title>
        <authorList>
            <person name="Komaki H."/>
            <person name="Tamura T."/>
        </authorList>
    </citation>
    <scope>NUCLEOTIDE SEQUENCE</scope>
    <source>
        <strain evidence="2">NBRC 109515</strain>
    </source>
</reference>
<dbReference type="CDD" id="cd00165">
    <property type="entry name" value="S4"/>
    <property type="match status" value="1"/>
</dbReference>
<dbReference type="PROSITE" id="PS50889">
    <property type="entry name" value="S4"/>
    <property type="match status" value="1"/>
</dbReference>
<dbReference type="EMBL" id="BOOW01000007">
    <property type="protein sequence ID" value="GII90989.1"/>
    <property type="molecule type" value="Genomic_DNA"/>
</dbReference>
<comment type="caution">
    <text evidence="2">The sequence shown here is derived from an EMBL/GenBank/DDBJ whole genome shotgun (WGS) entry which is preliminary data.</text>
</comment>
<dbReference type="AlphaFoldDB" id="A0A919REL4"/>
<keyword evidence="3" id="KW-1185">Reference proteome</keyword>
<dbReference type="SUPFAM" id="SSF55174">
    <property type="entry name" value="Alpha-L RNA-binding motif"/>
    <property type="match status" value="1"/>
</dbReference>
<dbReference type="Gene3D" id="3.10.290.10">
    <property type="entry name" value="RNA-binding S4 domain"/>
    <property type="match status" value="1"/>
</dbReference>
<sequence>MPGMGFSYPGGVHETFVLSTDYIALCDLLKYCGVTDTGGEAKQLVAAGLVMVDGEVELRKARKIRAGQTVTGDGFEIEVEG</sequence>
<organism evidence="2 3">
    <name type="scientific">Sinosporangium siamense</name>
    <dbReference type="NCBI Taxonomy" id="1367973"/>
    <lineage>
        <taxon>Bacteria</taxon>
        <taxon>Bacillati</taxon>
        <taxon>Actinomycetota</taxon>
        <taxon>Actinomycetes</taxon>
        <taxon>Streptosporangiales</taxon>
        <taxon>Streptosporangiaceae</taxon>
        <taxon>Sinosporangium</taxon>
    </lineage>
</organism>
<protein>
    <recommendedName>
        <fullName evidence="4">Ribosome-associated protein</fullName>
    </recommendedName>
</protein>
<evidence type="ECO:0000313" key="2">
    <source>
        <dbReference type="EMBL" id="GII90989.1"/>
    </source>
</evidence>
<gene>
    <name evidence="2" type="ORF">Ssi02_12200</name>
</gene>
<evidence type="ECO:0000313" key="3">
    <source>
        <dbReference type="Proteomes" id="UP000606172"/>
    </source>
</evidence>
<dbReference type="InterPro" id="IPR036986">
    <property type="entry name" value="S4_RNA-bd_sf"/>
</dbReference>
<evidence type="ECO:0008006" key="4">
    <source>
        <dbReference type="Google" id="ProtNLM"/>
    </source>
</evidence>
<keyword evidence="1" id="KW-0694">RNA-binding</keyword>
<dbReference type="Pfam" id="PF13275">
    <property type="entry name" value="S4_2"/>
    <property type="match status" value="1"/>
</dbReference>
<proteinExistence type="predicted"/>
<evidence type="ECO:0000256" key="1">
    <source>
        <dbReference type="PROSITE-ProRule" id="PRU00182"/>
    </source>
</evidence>
<name>A0A919REL4_9ACTN</name>